<accession>A0A0G0ECV9</accession>
<reference evidence="1 2" key="1">
    <citation type="journal article" date="2015" name="Nature">
        <title>rRNA introns, odd ribosomes, and small enigmatic genomes across a large radiation of phyla.</title>
        <authorList>
            <person name="Brown C.T."/>
            <person name="Hug L.A."/>
            <person name="Thomas B.C."/>
            <person name="Sharon I."/>
            <person name="Castelle C.J."/>
            <person name="Singh A."/>
            <person name="Wilkins M.J."/>
            <person name="Williams K.H."/>
            <person name="Banfield J.F."/>
        </authorList>
    </citation>
    <scope>NUCLEOTIDE SEQUENCE [LARGE SCALE GENOMIC DNA]</scope>
</reference>
<dbReference type="Proteomes" id="UP000034457">
    <property type="component" value="Unassembled WGS sequence"/>
</dbReference>
<protein>
    <submittedName>
        <fullName evidence="1">Uncharacterized protein</fullName>
    </submittedName>
</protein>
<gene>
    <name evidence="1" type="ORF">UR68_C0009G0010</name>
</gene>
<organism evidence="1 2">
    <name type="scientific">Candidatus Roizmanbacteria bacterium GW2011_GWA2_35_19</name>
    <dbReference type="NCBI Taxonomy" id="1618478"/>
    <lineage>
        <taxon>Bacteria</taxon>
        <taxon>Candidatus Roizmaniibacteriota</taxon>
    </lineage>
</organism>
<dbReference type="AlphaFoldDB" id="A0A0G0ECV9"/>
<sequence>MARIEGAPKEKFVPISQRLSDALKGWDKERATALELDLVCHKVRDVYAQMTWGDLIIDYDRLSSNTSSLELKENYHYIVRKKNSIQTIHKYHLENSQISDFKDGIAVENPDDRYFLYRIVIEKTLGKDLYEWLEKALKTKDHSLVAQAVYIIFNTENPFLYISPKVTSFIKKMEDKFKIMPEFPELTEKGFGKIEHFIQELNFATHADFLNDWGYCQEVGETYFGLLRDNEIGSLLFKDTILLANNEQSTLFPAQIFNFFEQIIRMYPNTKNYDQAIKQFYKEHPEGIHQYFNGKTNIIITGAQRSLEHLSLSEEGIEPGKILLALFSGPPEISLQEASYTACRKCITVDREGEEVLKSIENGGQASFVRNELLPNQKRDNKHFFRGNFKQGISLIHTHIKGDLPKDKKNIEKIFGKDISKLSVITDKRGSLLYLKGNKLLEHLRWIFEIANKNPDVLVYLSRGISTNMLIDLIIQNRYDHWGISYGISSFRMNERLILPTDGIALEGVAGETSFPIIILDRLNKSLRLENKFTYQEKISMAFIIFCSVLGLCGKNLDELFSQSGGGMDIDSFYQTFFQKEKNLFENKSHLFAEQLLIFYRKMLLGDNKEQAIVELKEKIGTKIDPAYINMVTRYPMEYVYEIIDSIIHFNEISTSLQGINASEFNKFADRLDYI</sequence>
<evidence type="ECO:0000313" key="2">
    <source>
        <dbReference type="Proteomes" id="UP000034457"/>
    </source>
</evidence>
<comment type="caution">
    <text evidence="1">The sequence shown here is derived from an EMBL/GenBank/DDBJ whole genome shotgun (WGS) entry which is preliminary data.</text>
</comment>
<name>A0A0G0ECV9_9BACT</name>
<evidence type="ECO:0000313" key="1">
    <source>
        <dbReference type="EMBL" id="KKP73065.1"/>
    </source>
</evidence>
<proteinExistence type="predicted"/>
<dbReference type="EMBL" id="LBQC01000009">
    <property type="protein sequence ID" value="KKP73065.1"/>
    <property type="molecule type" value="Genomic_DNA"/>
</dbReference>